<feature type="non-terminal residue" evidence="2">
    <location>
        <position position="146"/>
    </location>
</feature>
<evidence type="ECO:0000313" key="3">
    <source>
        <dbReference type="Proteomes" id="UP000663823"/>
    </source>
</evidence>
<name>A0A819T7T6_9BILA</name>
<sequence>MGNCNSISSFPSIVLDYRPTEITELYKQCEAGNVEEARKLLAVLPFLTVNCSEINGSTALHVASSRGYGDVVRLLVQEYGVIRHRRNADGLTAYQVAANDEIREIFHRPRTNDQYSSTLQGITYSMFAIFFPASKRPPPPWIHSTS</sequence>
<protein>
    <submittedName>
        <fullName evidence="2">Uncharacterized protein</fullName>
    </submittedName>
</protein>
<evidence type="ECO:0000313" key="2">
    <source>
        <dbReference type="EMBL" id="CAF4070651.1"/>
    </source>
</evidence>
<dbReference type="Proteomes" id="UP000663823">
    <property type="component" value="Unassembled WGS sequence"/>
</dbReference>
<dbReference type="Pfam" id="PF13857">
    <property type="entry name" value="Ank_5"/>
    <property type="match status" value="1"/>
</dbReference>
<dbReference type="EMBL" id="CAJOAX010010190">
    <property type="protein sequence ID" value="CAF4070651.1"/>
    <property type="molecule type" value="Genomic_DNA"/>
</dbReference>
<evidence type="ECO:0000256" key="1">
    <source>
        <dbReference type="PROSITE-ProRule" id="PRU00023"/>
    </source>
</evidence>
<dbReference type="Gene3D" id="1.25.40.20">
    <property type="entry name" value="Ankyrin repeat-containing domain"/>
    <property type="match status" value="1"/>
</dbReference>
<dbReference type="PROSITE" id="PS50088">
    <property type="entry name" value="ANK_REPEAT"/>
    <property type="match status" value="1"/>
</dbReference>
<dbReference type="InterPro" id="IPR002110">
    <property type="entry name" value="Ankyrin_rpt"/>
</dbReference>
<dbReference type="PROSITE" id="PS50297">
    <property type="entry name" value="ANK_REP_REGION"/>
    <property type="match status" value="1"/>
</dbReference>
<dbReference type="SUPFAM" id="SSF48403">
    <property type="entry name" value="Ankyrin repeat"/>
    <property type="match status" value="1"/>
</dbReference>
<keyword evidence="1" id="KW-0040">ANK repeat</keyword>
<dbReference type="AlphaFoldDB" id="A0A819T7T6"/>
<gene>
    <name evidence="2" type="ORF">OTI717_LOCUS32648</name>
</gene>
<dbReference type="InterPro" id="IPR036770">
    <property type="entry name" value="Ankyrin_rpt-contain_sf"/>
</dbReference>
<feature type="repeat" description="ANK" evidence="1">
    <location>
        <begin position="55"/>
        <end position="77"/>
    </location>
</feature>
<comment type="caution">
    <text evidence="2">The sequence shown here is derived from an EMBL/GenBank/DDBJ whole genome shotgun (WGS) entry which is preliminary data.</text>
</comment>
<proteinExistence type="predicted"/>
<organism evidence="2 3">
    <name type="scientific">Rotaria sordida</name>
    <dbReference type="NCBI Taxonomy" id="392033"/>
    <lineage>
        <taxon>Eukaryota</taxon>
        <taxon>Metazoa</taxon>
        <taxon>Spiralia</taxon>
        <taxon>Gnathifera</taxon>
        <taxon>Rotifera</taxon>
        <taxon>Eurotatoria</taxon>
        <taxon>Bdelloidea</taxon>
        <taxon>Philodinida</taxon>
        <taxon>Philodinidae</taxon>
        <taxon>Rotaria</taxon>
    </lineage>
</organism>
<accession>A0A819T7T6</accession>
<reference evidence="2" key="1">
    <citation type="submission" date="2021-02" db="EMBL/GenBank/DDBJ databases">
        <authorList>
            <person name="Nowell W R."/>
        </authorList>
    </citation>
    <scope>NUCLEOTIDE SEQUENCE</scope>
</reference>